<comment type="caution">
    <text evidence="8">The sequence shown here is derived from an EMBL/GenBank/DDBJ whole genome shotgun (WGS) entry which is preliminary data.</text>
</comment>
<keyword evidence="9" id="KW-1185">Reference proteome</keyword>
<dbReference type="RefSeq" id="WP_188716680.1">
    <property type="nucleotide sequence ID" value="NZ_BMIV01000019.1"/>
</dbReference>
<dbReference type="InterPro" id="IPR005017">
    <property type="entry name" value="OMPP1/FadL/TodX"/>
</dbReference>
<comment type="subcellular location">
    <subcellularLocation>
        <location evidence="1">Cell outer membrane</location>
        <topology evidence="1">Multi-pass membrane protein</topology>
    </subcellularLocation>
</comment>
<protein>
    <submittedName>
        <fullName evidence="8">Membrane protein</fullName>
    </submittedName>
</protein>
<keyword evidence="4" id="KW-0812">Transmembrane</keyword>
<dbReference type="Proteomes" id="UP000640509">
    <property type="component" value="Unassembled WGS sequence"/>
</dbReference>
<proteinExistence type="inferred from homology"/>
<accession>A0ABQ1VLK1</accession>
<gene>
    <name evidence="8" type="ORF">GCM10011402_33800</name>
</gene>
<keyword evidence="6" id="KW-0472">Membrane</keyword>
<dbReference type="Gene3D" id="2.40.160.60">
    <property type="entry name" value="Outer membrane protein transport protein (OMPP1/FadL/TodX)"/>
    <property type="match status" value="1"/>
</dbReference>
<dbReference type="Pfam" id="PF03349">
    <property type="entry name" value="Toluene_X"/>
    <property type="match status" value="1"/>
</dbReference>
<evidence type="ECO:0000256" key="5">
    <source>
        <dbReference type="ARBA" id="ARBA00022729"/>
    </source>
</evidence>
<dbReference type="PANTHER" id="PTHR35093:SF8">
    <property type="entry name" value="OUTER MEMBRANE PROTEIN NMB0088-RELATED"/>
    <property type="match status" value="1"/>
</dbReference>
<comment type="similarity">
    <text evidence="2">Belongs to the OmpP1/FadL family.</text>
</comment>
<reference evidence="9" key="1">
    <citation type="journal article" date="2019" name="Int. J. Syst. Evol. Microbiol.">
        <title>The Global Catalogue of Microorganisms (GCM) 10K type strain sequencing project: providing services to taxonomists for standard genome sequencing and annotation.</title>
        <authorList>
            <consortium name="The Broad Institute Genomics Platform"/>
            <consortium name="The Broad Institute Genome Sequencing Center for Infectious Disease"/>
            <person name="Wu L."/>
            <person name="Ma J."/>
        </authorList>
    </citation>
    <scope>NUCLEOTIDE SEQUENCE [LARGE SCALE GENOMIC DNA]</scope>
    <source>
        <strain evidence="9">CGMCC 1.15419</strain>
    </source>
</reference>
<keyword evidence="3" id="KW-1134">Transmembrane beta strand</keyword>
<evidence type="ECO:0000256" key="6">
    <source>
        <dbReference type="ARBA" id="ARBA00023136"/>
    </source>
</evidence>
<evidence type="ECO:0000256" key="2">
    <source>
        <dbReference type="ARBA" id="ARBA00008163"/>
    </source>
</evidence>
<name>A0ABQ1VLK1_9RHOB</name>
<sequence>MKTACIGTAVWLLCGTILHAGGVERSSQFLGPLFESGNYLELSYGHVSPGITGTDLPLGLYSGGERTGDIAPSYDNFGFAYKHQFDELWSAAIILDQPFGADIAYPASGSFNLGGTGVVINNTDLTGIIRFAVPESGFGVHAGLRGARTDGRVTLAGAAFGPISGYRVDVDRDIAYGWLAGVSWERPDIAARVSLTYNAVIEHDFDISETGPLVDPDGPGPAPALPLLDGRSRLTVKTPRSWNLEFQTGIDPNTLVFGSIRWVDWSSFRVDPEKLLQVTGSGLVDLDDTTTFTIGVGRTFTETWSGVASVTYEKSGSDLVSPLAPVNGRKGVSLAAIYTQDRIRITTGISYTKLGDARPETGTPDTARAEIDGSHAWGVGIRVGYSF</sequence>
<keyword evidence="7" id="KW-0998">Cell outer membrane</keyword>
<evidence type="ECO:0000256" key="1">
    <source>
        <dbReference type="ARBA" id="ARBA00004571"/>
    </source>
</evidence>
<keyword evidence="5" id="KW-0732">Signal</keyword>
<evidence type="ECO:0000256" key="3">
    <source>
        <dbReference type="ARBA" id="ARBA00022452"/>
    </source>
</evidence>
<dbReference type="PANTHER" id="PTHR35093">
    <property type="entry name" value="OUTER MEMBRANE PROTEIN NMB0088-RELATED"/>
    <property type="match status" value="1"/>
</dbReference>
<dbReference type="EMBL" id="BMIV01000019">
    <property type="protein sequence ID" value="GGF78433.1"/>
    <property type="molecule type" value="Genomic_DNA"/>
</dbReference>
<evidence type="ECO:0000313" key="9">
    <source>
        <dbReference type="Proteomes" id="UP000640509"/>
    </source>
</evidence>
<organism evidence="8 9">
    <name type="scientific">Paracoccus acridae</name>
    <dbReference type="NCBI Taxonomy" id="1795310"/>
    <lineage>
        <taxon>Bacteria</taxon>
        <taxon>Pseudomonadati</taxon>
        <taxon>Pseudomonadota</taxon>
        <taxon>Alphaproteobacteria</taxon>
        <taxon>Rhodobacterales</taxon>
        <taxon>Paracoccaceae</taxon>
        <taxon>Paracoccus</taxon>
    </lineage>
</organism>
<evidence type="ECO:0000256" key="4">
    <source>
        <dbReference type="ARBA" id="ARBA00022692"/>
    </source>
</evidence>
<evidence type="ECO:0000256" key="7">
    <source>
        <dbReference type="ARBA" id="ARBA00023237"/>
    </source>
</evidence>
<dbReference type="SUPFAM" id="SSF56935">
    <property type="entry name" value="Porins"/>
    <property type="match status" value="1"/>
</dbReference>
<evidence type="ECO:0000313" key="8">
    <source>
        <dbReference type="EMBL" id="GGF78433.1"/>
    </source>
</evidence>